<protein>
    <recommendedName>
        <fullName evidence="3">2OG-Fe dioxygenase family protein</fullName>
    </recommendedName>
</protein>
<sequence length="242" mass="26772">MFKPPFVDGDQADTALCGQGYAVLSPQGCEQWLGAPLAELLALQPFWNDLPPDAYLRDGGRYRSRRHGSFVVTGDRVDEVPHRAHWQPLDYNALHGGIERWFEPLDPALPPRPVWQALLRRLARSADALRGAQPWFTEAHCFRIDTEGGIGRPTPEGAHRDGVDLVAVLLMQRQHLKGGETRVFEAAGPAGQRFTLTEPGSLLLLDDPRVIHEATPIQPEGAERGVRDTLVITLRSGGFQDP</sequence>
<dbReference type="GO" id="GO:0051213">
    <property type="term" value="F:dioxygenase activity"/>
    <property type="evidence" value="ECO:0007669"/>
    <property type="project" value="InterPro"/>
</dbReference>
<dbReference type="Gene3D" id="2.60.120.620">
    <property type="entry name" value="q2cbj1_9rhob like domain"/>
    <property type="match status" value="1"/>
</dbReference>
<comment type="caution">
    <text evidence="1">The sequence shown here is derived from an EMBL/GenBank/DDBJ whole genome shotgun (WGS) entry which is preliminary data.</text>
</comment>
<organism evidence="1 2">
    <name type="scientific">Inhella inkyongensis</name>
    <dbReference type="NCBI Taxonomy" id="392593"/>
    <lineage>
        <taxon>Bacteria</taxon>
        <taxon>Pseudomonadati</taxon>
        <taxon>Pseudomonadota</taxon>
        <taxon>Betaproteobacteria</taxon>
        <taxon>Burkholderiales</taxon>
        <taxon>Sphaerotilaceae</taxon>
        <taxon>Inhella</taxon>
    </lineage>
</organism>
<dbReference type="OrthoDB" id="6681382at2"/>
<evidence type="ECO:0000313" key="1">
    <source>
        <dbReference type="EMBL" id="MBB5205286.1"/>
    </source>
</evidence>
<evidence type="ECO:0000313" key="2">
    <source>
        <dbReference type="Proteomes" id="UP000554837"/>
    </source>
</evidence>
<dbReference type="EMBL" id="JACHHO010000004">
    <property type="protein sequence ID" value="MBB5205286.1"/>
    <property type="molecule type" value="Genomic_DNA"/>
</dbReference>
<evidence type="ECO:0008006" key="3">
    <source>
        <dbReference type="Google" id="ProtNLM"/>
    </source>
</evidence>
<reference evidence="1 2" key="1">
    <citation type="submission" date="2020-08" db="EMBL/GenBank/DDBJ databases">
        <title>Genomic Encyclopedia of Type Strains, Phase IV (KMG-IV): sequencing the most valuable type-strain genomes for metagenomic binning, comparative biology and taxonomic classification.</title>
        <authorList>
            <person name="Goeker M."/>
        </authorList>
    </citation>
    <scope>NUCLEOTIDE SEQUENCE [LARGE SCALE GENOMIC DNA]</scope>
    <source>
        <strain evidence="1 2">DSM 23958</strain>
    </source>
</reference>
<accession>A0A840S8F0</accession>
<gene>
    <name evidence="1" type="ORF">HNQ51_002605</name>
</gene>
<dbReference type="Proteomes" id="UP000554837">
    <property type="component" value="Unassembled WGS sequence"/>
</dbReference>
<dbReference type="RefSeq" id="WP_138856769.1">
    <property type="nucleotide sequence ID" value="NZ_CP040709.1"/>
</dbReference>
<proteinExistence type="predicted"/>
<dbReference type="InterPro" id="IPR018724">
    <property type="entry name" value="2OG-Fe_dioxygenase"/>
</dbReference>
<keyword evidence="2" id="KW-1185">Reference proteome</keyword>
<dbReference type="AlphaFoldDB" id="A0A840S8F0"/>
<dbReference type="Pfam" id="PF10014">
    <property type="entry name" value="2OG-Fe_Oxy_2"/>
    <property type="match status" value="1"/>
</dbReference>
<name>A0A840S8F0_9BURK</name>